<keyword evidence="7" id="KW-0832">Ubl conjugation</keyword>
<evidence type="ECO:0000313" key="17">
    <source>
        <dbReference type="Proteomes" id="UP000626092"/>
    </source>
</evidence>
<evidence type="ECO:0000256" key="8">
    <source>
        <dbReference type="ARBA" id="ARBA00049598"/>
    </source>
</evidence>
<dbReference type="GO" id="GO:0070761">
    <property type="term" value="C:pre-snoRNP complex"/>
    <property type="evidence" value="ECO:0007669"/>
    <property type="project" value="TreeGrafter"/>
</dbReference>
<evidence type="ECO:0000256" key="11">
    <source>
        <dbReference type="ARBA" id="ARBA00068630"/>
    </source>
</evidence>
<dbReference type="InterPro" id="IPR051639">
    <property type="entry name" value="BCD1"/>
</dbReference>
<keyword evidence="3" id="KW-0597">Phosphoprotein</keyword>
<evidence type="ECO:0000256" key="14">
    <source>
        <dbReference type="SAM" id="MobiDB-lite"/>
    </source>
</evidence>
<dbReference type="InterPro" id="IPR007529">
    <property type="entry name" value="Znf_HIT"/>
</dbReference>
<feature type="compositionally biased region" description="Acidic residues" evidence="14">
    <location>
        <begin position="490"/>
        <end position="502"/>
    </location>
</feature>
<dbReference type="PANTHER" id="PTHR13483">
    <property type="entry name" value="BOX C_D SNORNA PROTEIN 1-RELATED"/>
    <property type="match status" value="1"/>
</dbReference>
<accession>A0A834HK77</accession>
<dbReference type="PANTHER" id="PTHR13483:SF3">
    <property type="entry name" value="BOX C_D SNORNA PROTEIN 1"/>
    <property type="match status" value="1"/>
</dbReference>
<dbReference type="GO" id="GO:0000463">
    <property type="term" value="P:maturation of LSU-rRNA from tricistronic rRNA transcript (SSU-rRNA, 5.8S rRNA, LSU-rRNA)"/>
    <property type="evidence" value="ECO:0007669"/>
    <property type="project" value="TreeGrafter"/>
</dbReference>
<dbReference type="AlphaFoldDB" id="A0A834HK77"/>
<keyword evidence="4" id="KW-0479">Metal-binding</keyword>
<evidence type="ECO:0000259" key="15">
    <source>
        <dbReference type="PROSITE" id="PS51083"/>
    </source>
</evidence>
<gene>
    <name evidence="16" type="ORF">RHSIM_Rhsim01G0132100</name>
</gene>
<evidence type="ECO:0000256" key="1">
    <source>
        <dbReference type="ARBA" id="ARBA00022499"/>
    </source>
</evidence>
<feature type="region of interest" description="Disordered" evidence="14">
    <location>
        <begin position="348"/>
        <end position="377"/>
    </location>
</feature>
<dbReference type="GO" id="GO:0005634">
    <property type="term" value="C:nucleus"/>
    <property type="evidence" value="ECO:0007669"/>
    <property type="project" value="TreeGrafter"/>
</dbReference>
<keyword evidence="5 13" id="KW-0863">Zinc-finger</keyword>
<keyword evidence="6" id="KW-0862">Zinc</keyword>
<evidence type="ECO:0000256" key="12">
    <source>
        <dbReference type="ARBA" id="ARBA00077531"/>
    </source>
</evidence>
<dbReference type="Gene3D" id="3.30.60.190">
    <property type="match status" value="1"/>
</dbReference>
<dbReference type="PROSITE" id="PS51083">
    <property type="entry name" value="ZF_HIT"/>
    <property type="match status" value="1"/>
</dbReference>
<keyword evidence="17" id="KW-1185">Reference proteome</keyword>
<comment type="subunit">
    <text evidence="10">Interacts with FBL, SNU13, NOP58, NUFIP1, RUVBL1, RUVBL2 and TAF9. Interacts (via HIT-type zinc finger) with the RUVBL1/RUVBL2 complex in the presence of ADP.</text>
</comment>
<evidence type="ECO:0000256" key="6">
    <source>
        <dbReference type="ARBA" id="ARBA00022833"/>
    </source>
</evidence>
<dbReference type="SUPFAM" id="SSF144232">
    <property type="entry name" value="HIT/MYND zinc finger-like"/>
    <property type="match status" value="1"/>
</dbReference>
<proteinExistence type="inferred from homology"/>
<dbReference type="GO" id="GO:0000492">
    <property type="term" value="P:box C/D snoRNP assembly"/>
    <property type="evidence" value="ECO:0007669"/>
    <property type="project" value="TreeGrafter"/>
</dbReference>
<evidence type="ECO:0000313" key="16">
    <source>
        <dbReference type="EMBL" id="KAF7153936.1"/>
    </source>
</evidence>
<evidence type="ECO:0000256" key="2">
    <source>
        <dbReference type="ARBA" id="ARBA00022517"/>
    </source>
</evidence>
<organism evidence="16 17">
    <name type="scientific">Rhododendron simsii</name>
    <name type="common">Sims's rhododendron</name>
    <dbReference type="NCBI Taxonomy" id="118357"/>
    <lineage>
        <taxon>Eukaryota</taxon>
        <taxon>Viridiplantae</taxon>
        <taxon>Streptophyta</taxon>
        <taxon>Embryophyta</taxon>
        <taxon>Tracheophyta</taxon>
        <taxon>Spermatophyta</taxon>
        <taxon>Magnoliopsida</taxon>
        <taxon>eudicotyledons</taxon>
        <taxon>Gunneridae</taxon>
        <taxon>Pentapetalae</taxon>
        <taxon>asterids</taxon>
        <taxon>Ericales</taxon>
        <taxon>Ericaceae</taxon>
        <taxon>Ericoideae</taxon>
        <taxon>Rhodoreae</taxon>
        <taxon>Rhododendron</taxon>
    </lineage>
</organism>
<keyword evidence="1" id="KW-1017">Isopeptide bond</keyword>
<comment type="similarity">
    <text evidence="9">Belongs to the BCD1 family.</text>
</comment>
<dbReference type="GO" id="GO:0048254">
    <property type="term" value="P:snoRNA localization"/>
    <property type="evidence" value="ECO:0007669"/>
    <property type="project" value="TreeGrafter"/>
</dbReference>
<reference evidence="16" key="1">
    <citation type="submission" date="2019-11" db="EMBL/GenBank/DDBJ databases">
        <authorList>
            <person name="Liu Y."/>
            <person name="Hou J."/>
            <person name="Li T.-Q."/>
            <person name="Guan C.-H."/>
            <person name="Wu X."/>
            <person name="Wu H.-Z."/>
            <person name="Ling F."/>
            <person name="Zhang R."/>
            <person name="Shi X.-G."/>
            <person name="Ren J.-P."/>
            <person name="Chen E.-F."/>
            <person name="Sun J.-M."/>
        </authorList>
    </citation>
    <scope>NUCLEOTIDE SEQUENCE</scope>
    <source>
        <strain evidence="16">Adult_tree_wgs_1</strain>
        <tissue evidence="16">Leaves</tissue>
    </source>
</reference>
<name>A0A834HK77_RHOSS</name>
<dbReference type="OrthoDB" id="272357at2759"/>
<comment type="function">
    <text evidence="8">Required for box C/D snoRNAs accumulation involved in snoRNA processing, snoRNA transport to the nucleolus and ribosome biogenesis.</text>
</comment>
<sequence length="502" mass="57169">MDEPEEPSSTNPNAKPLCEECKLKPSKYKCPGCSTRSCSLPCVKAHKQRTGCTGKRQQTQFVPLSHFDDNLLLSVREGPPILLQNLHNTYKAVSGKPSYICAAGTSRCLPLKKSQSTMCQKVEQIRSHTGEMYFSGGSLPVSSGLNSTFTIFEELLLRVDYNMLEDVKRVADSALRMRLKLGGYPHFRLPFPLKSLRSAAASRRTKLLFLPSGMSKRETNQSYYNNRKKFISWSIEWRFHATDVVLIDHGVDESKSLCSVIENHLKPSPWNHKLKQFCEEPLDLLKIFIRKYPKGPKSPFRELDVKAPIRQQLENLVILEYPVIYVFLRSHPCDFEVIRDAIPQRIENKQSVSSDHPSPKGVTFREEEIEDDPSPNPQVLDLMQHSIPSKDKVIEKEFHEKLDTPLLETQAHEAQDNLYCSSTKTTNTNTNTGVFEDTDFDFEQGLIDAYSDLIAQTNPDDFLDWEGMFPEEVGPVERRDNPDFSRGIPVEDEELEEGEIPG</sequence>
<protein>
    <recommendedName>
        <fullName evidence="11">Box C/D snoRNA protein 1</fullName>
    </recommendedName>
    <alternativeName>
        <fullName evidence="12">Zinc finger HIT domain-containing protein 6</fullName>
    </alternativeName>
</protein>
<dbReference type="InterPro" id="IPR057721">
    <property type="entry name" value="BCD1_alpha/beta"/>
</dbReference>
<dbReference type="CDD" id="cd23023">
    <property type="entry name" value="zf-HIT_BCD1"/>
    <property type="match status" value="1"/>
</dbReference>
<dbReference type="Pfam" id="PF25790">
    <property type="entry name" value="BCD1"/>
    <property type="match status" value="1"/>
</dbReference>
<evidence type="ECO:0000256" key="9">
    <source>
        <dbReference type="ARBA" id="ARBA00049654"/>
    </source>
</evidence>
<dbReference type="Pfam" id="PF04438">
    <property type="entry name" value="zf-HIT"/>
    <property type="match status" value="1"/>
</dbReference>
<feature type="region of interest" description="Disordered" evidence="14">
    <location>
        <begin position="473"/>
        <end position="502"/>
    </location>
</feature>
<dbReference type="Proteomes" id="UP000626092">
    <property type="component" value="Unassembled WGS sequence"/>
</dbReference>
<feature type="domain" description="HIT-type" evidence="15">
    <location>
        <begin position="18"/>
        <end position="52"/>
    </location>
</feature>
<dbReference type="GO" id="GO:0008270">
    <property type="term" value="F:zinc ion binding"/>
    <property type="evidence" value="ECO:0007669"/>
    <property type="project" value="UniProtKB-UniRule"/>
</dbReference>
<dbReference type="EMBL" id="WJXA01000001">
    <property type="protein sequence ID" value="KAF7153936.1"/>
    <property type="molecule type" value="Genomic_DNA"/>
</dbReference>
<evidence type="ECO:0000256" key="3">
    <source>
        <dbReference type="ARBA" id="ARBA00022553"/>
    </source>
</evidence>
<dbReference type="FunFam" id="3.30.60.190:FF:000001">
    <property type="entry name" value="box C/D snoRNA protein 1"/>
    <property type="match status" value="1"/>
</dbReference>
<evidence type="ECO:0000256" key="13">
    <source>
        <dbReference type="PROSITE-ProRule" id="PRU00453"/>
    </source>
</evidence>
<keyword evidence="2" id="KW-0690">Ribosome biogenesis</keyword>
<comment type="caution">
    <text evidence="16">The sequence shown here is derived from an EMBL/GenBank/DDBJ whole genome shotgun (WGS) entry which is preliminary data.</text>
</comment>
<evidence type="ECO:0000256" key="7">
    <source>
        <dbReference type="ARBA" id="ARBA00022843"/>
    </source>
</evidence>
<evidence type="ECO:0000256" key="5">
    <source>
        <dbReference type="ARBA" id="ARBA00022771"/>
    </source>
</evidence>
<evidence type="ECO:0000256" key="10">
    <source>
        <dbReference type="ARBA" id="ARBA00061949"/>
    </source>
</evidence>
<evidence type="ECO:0000256" key="4">
    <source>
        <dbReference type="ARBA" id="ARBA00022723"/>
    </source>
</evidence>